<organism evidence="2 3">
    <name type="scientific">Xylanibacter oryzae DSM 17970</name>
    <dbReference type="NCBI Taxonomy" id="915438"/>
    <lineage>
        <taxon>Bacteria</taxon>
        <taxon>Pseudomonadati</taxon>
        <taxon>Bacteroidota</taxon>
        <taxon>Bacteroidia</taxon>
        <taxon>Bacteroidales</taxon>
        <taxon>Prevotellaceae</taxon>
        <taxon>Xylanibacter</taxon>
    </lineage>
</organism>
<dbReference type="EMBL" id="JFBS01000001">
    <property type="protein sequence ID" value="EXG77667.1"/>
    <property type="molecule type" value="Genomic_DNA"/>
</dbReference>
<evidence type="ECO:0000256" key="1">
    <source>
        <dbReference type="SAM" id="SignalP"/>
    </source>
</evidence>
<keyword evidence="3" id="KW-1185">Reference proteome</keyword>
<name>A0ABP3BC56_9BACT</name>
<evidence type="ECO:0000313" key="2">
    <source>
        <dbReference type="EMBL" id="EXG77667.1"/>
    </source>
</evidence>
<dbReference type="InterPro" id="IPR016879">
    <property type="entry name" value="UCP028299"/>
</dbReference>
<evidence type="ECO:0000313" key="3">
    <source>
        <dbReference type="Proteomes" id="UP000243438"/>
    </source>
</evidence>
<accession>A0ABP3BC56</accession>
<feature type="chain" id="PRO_5047437650" description="DUF3316 domain-containing protein" evidence="1">
    <location>
        <begin position="27"/>
        <end position="277"/>
    </location>
</feature>
<evidence type="ECO:0008006" key="4">
    <source>
        <dbReference type="Google" id="ProtNLM"/>
    </source>
</evidence>
<protein>
    <recommendedName>
        <fullName evidence="4">DUF3316 domain-containing protein</fullName>
    </recommendedName>
</protein>
<sequence>MKINNKIFKTCMVALVFISLPRTVFAQKCDTIPDNEITTSVKMLGIGATNVLDTYISPEKYTGREIRFISLVNKIKIGSRWSTMMINQGDVSYTKNRSSDGDEIAGMYNFAYGYHYNWTLCSGALRLQAGGLADLNIGFIYNTRSGNNPAQARCYLNITPSGSAEYDIHIHNRIYMLRYSLQLPLVGVMFSPNYGQSYYEIFSKGNYDHNIVPTTFMSTPSFRQMLTVDFNICHTTLRVGYLGDYQQSKVNNLKTHIYTNSIVIGVVKRFQIFRIRR</sequence>
<feature type="signal peptide" evidence="1">
    <location>
        <begin position="1"/>
        <end position="26"/>
    </location>
</feature>
<dbReference type="Proteomes" id="UP000243438">
    <property type="component" value="Unassembled WGS sequence"/>
</dbReference>
<comment type="caution">
    <text evidence="2">The sequence shown here is derived from an EMBL/GenBank/DDBJ whole genome shotgun (WGS) entry which is preliminary data.</text>
</comment>
<dbReference type="RefSeq" id="WP_084608484.1">
    <property type="nucleotide sequence ID" value="NZ_KK073873.1"/>
</dbReference>
<keyword evidence="1" id="KW-0732">Signal</keyword>
<dbReference type="Pfam" id="PF11777">
    <property type="entry name" value="DUF3316"/>
    <property type="match status" value="1"/>
</dbReference>
<reference evidence="2" key="1">
    <citation type="submission" date="2013-07" db="EMBL/GenBank/DDBJ databases">
        <authorList>
            <consortium name="DOE Joint Genome Institute"/>
            <person name="Anderson I."/>
            <person name="Huntemann M."/>
            <person name="Han J."/>
            <person name="Chen A."/>
            <person name="Kyrpides N."/>
            <person name="Mavromatis K."/>
            <person name="Markowitz V."/>
            <person name="Palaniappan K."/>
            <person name="Ivanova N."/>
            <person name="Schaumberg A."/>
            <person name="Pati A."/>
            <person name="Liolios K."/>
            <person name="Nordberg H.P."/>
            <person name="Cantor M.N."/>
            <person name="Hua S.X."/>
            <person name="Woyke T."/>
        </authorList>
    </citation>
    <scope>NUCLEOTIDE SEQUENCE [LARGE SCALE GENOMIC DNA]</scope>
    <source>
        <strain evidence="2">DSM 17970</strain>
    </source>
</reference>
<gene>
    <name evidence="2" type="ORF">XylorDRAFT_0006</name>
</gene>
<proteinExistence type="predicted"/>